<keyword evidence="2" id="KW-0732">Signal</keyword>
<dbReference type="PATRIC" id="fig|864069.3.peg.1439"/>
<feature type="compositionally biased region" description="Low complexity" evidence="1">
    <location>
        <begin position="178"/>
        <end position="199"/>
    </location>
</feature>
<protein>
    <recommendedName>
        <fullName evidence="5">DUF995 domain-containing protein</fullName>
    </recommendedName>
</protein>
<reference evidence="3 4" key="1">
    <citation type="submission" date="2012-02" db="EMBL/GenBank/DDBJ databases">
        <title>Improved High-Quality Draft sequence of Microvirga sp. WSM3557.</title>
        <authorList>
            <consortium name="US DOE Joint Genome Institute"/>
            <person name="Lucas S."/>
            <person name="Han J."/>
            <person name="Lapidus A."/>
            <person name="Cheng J.-F."/>
            <person name="Goodwin L."/>
            <person name="Pitluck S."/>
            <person name="Peters L."/>
            <person name="Zhang X."/>
            <person name="Detter J.C."/>
            <person name="Han C."/>
            <person name="Tapia R."/>
            <person name="Land M."/>
            <person name="Hauser L."/>
            <person name="Kyrpides N."/>
            <person name="Ivanova N."/>
            <person name="Pagani I."/>
            <person name="Brau L."/>
            <person name="Yates R."/>
            <person name="O'Hara G."/>
            <person name="Rui T."/>
            <person name="Howieson J."/>
            <person name="Reeve W."/>
            <person name="Woyke T."/>
        </authorList>
    </citation>
    <scope>NUCLEOTIDE SEQUENCE [LARGE SCALE GENOMIC DNA]</scope>
    <source>
        <strain evidence="3 4">WSM3557</strain>
    </source>
</reference>
<sequence length="281" mass="29590" precursor="true">MTNPAIMPLATATLCTFLALAPTAEAATPKRQPGRVMSAEQVELLFRNKTWLWTNGAGYFAADGSFLAWSGSSIAKSSYAKGRWYATGDGSMCFEATWHVLSGAKGSTTCFTHRSLGQTIYQRKNPSGPWYEFRHTPVAAKDEFRKLVRGDRVTTKIARLEAAFARLAPPQPSSKPLDVAPVTATDPAAAPTEPGETGPVPAGPTEMPVITPEAQTLRSSAAGPVEDRPAPMNGSPPPSPVSSMEGHPAAEAPASESIAREATALPAPEVPQPPTEAAPSQ</sequence>
<accession>I4Z186</accession>
<evidence type="ECO:0000256" key="2">
    <source>
        <dbReference type="SAM" id="SignalP"/>
    </source>
</evidence>
<feature type="compositionally biased region" description="Low complexity" evidence="1">
    <location>
        <begin position="249"/>
        <end position="262"/>
    </location>
</feature>
<keyword evidence="4" id="KW-1185">Reference proteome</keyword>
<feature type="region of interest" description="Disordered" evidence="1">
    <location>
        <begin position="169"/>
        <end position="281"/>
    </location>
</feature>
<feature type="compositionally biased region" description="Pro residues" evidence="1">
    <location>
        <begin position="268"/>
        <end position="281"/>
    </location>
</feature>
<dbReference type="STRING" id="864069.MicloDRAFT_00012990"/>
<feature type="chain" id="PRO_5003699388" description="DUF995 domain-containing protein" evidence="2">
    <location>
        <begin position="27"/>
        <end position="281"/>
    </location>
</feature>
<gene>
    <name evidence="3" type="ORF">MicloDRAFT_00012990</name>
</gene>
<dbReference type="Proteomes" id="UP000003947">
    <property type="component" value="Unassembled WGS sequence"/>
</dbReference>
<proteinExistence type="predicted"/>
<evidence type="ECO:0008006" key="5">
    <source>
        <dbReference type="Google" id="ProtNLM"/>
    </source>
</evidence>
<name>I4Z186_9HYPH</name>
<dbReference type="InterPro" id="IPR009337">
    <property type="entry name" value="DUF995"/>
</dbReference>
<feature type="signal peptide" evidence="2">
    <location>
        <begin position="1"/>
        <end position="26"/>
    </location>
</feature>
<evidence type="ECO:0000313" key="3">
    <source>
        <dbReference type="EMBL" id="EIM29978.1"/>
    </source>
</evidence>
<dbReference type="Pfam" id="PF06191">
    <property type="entry name" value="DUF995"/>
    <property type="match status" value="1"/>
</dbReference>
<evidence type="ECO:0000313" key="4">
    <source>
        <dbReference type="Proteomes" id="UP000003947"/>
    </source>
</evidence>
<dbReference type="RefSeq" id="WP_009490113.1">
    <property type="nucleotide sequence ID" value="NZ_CP141050.1"/>
</dbReference>
<dbReference type="eggNOG" id="ENOG50334R7">
    <property type="taxonomic scope" value="Bacteria"/>
</dbReference>
<dbReference type="HOGENOM" id="CLU_989746_0_0_5"/>
<dbReference type="AlphaFoldDB" id="I4Z186"/>
<evidence type="ECO:0000256" key="1">
    <source>
        <dbReference type="SAM" id="MobiDB-lite"/>
    </source>
</evidence>
<organism evidence="3 4">
    <name type="scientific">Microvirga lotononidis</name>
    <dbReference type="NCBI Taxonomy" id="864069"/>
    <lineage>
        <taxon>Bacteria</taxon>
        <taxon>Pseudomonadati</taxon>
        <taxon>Pseudomonadota</taxon>
        <taxon>Alphaproteobacteria</taxon>
        <taxon>Hyphomicrobiales</taxon>
        <taxon>Methylobacteriaceae</taxon>
        <taxon>Microvirga</taxon>
    </lineage>
</organism>
<dbReference type="EMBL" id="JH660640">
    <property type="protein sequence ID" value="EIM29978.1"/>
    <property type="molecule type" value="Genomic_DNA"/>
</dbReference>